<dbReference type="Proteomes" id="UP000799441">
    <property type="component" value="Unassembled WGS sequence"/>
</dbReference>
<sequence length="166" mass="17857">MCTCREQWQCRPNALARKREHELKPKPQSSLRCTALYCTVLCCAAPSMYCQPQAPSRHSHLSQVSLTRCLEVFLLSLFVRRTRSGRVKGQPGLASPGQSVSVTAVTMMADCVDGRARDGCLVCESPTRRASGCGVGPCLPSNTPHLTLSEAVLPGFSSPHSAAPSL</sequence>
<organism evidence="1 2">
    <name type="scientific">Polychaeton citri CBS 116435</name>
    <dbReference type="NCBI Taxonomy" id="1314669"/>
    <lineage>
        <taxon>Eukaryota</taxon>
        <taxon>Fungi</taxon>
        <taxon>Dikarya</taxon>
        <taxon>Ascomycota</taxon>
        <taxon>Pezizomycotina</taxon>
        <taxon>Dothideomycetes</taxon>
        <taxon>Dothideomycetidae</taxon>
        <taxon>Capnodiales</taxon>
        <taxon>Capnodiaceae</taxon>
        <taxon>Polychaeton</taxon>
    </lineage>
</organism>
<accession>A0A9P4UNK1</accession>
<dbReference type="EMBL" id="MU003782">
    <property type="protein sequence ID" value="KAF2722427.1"/>
    <property type="molecule type" value="Genomic_DNA"/>
</dbReference>
<keyword evidence="2" id="KW-1185">Reference proteome</keyword>
<name>A0A9P4UNK1_9PEZI</name>
<proteinExistence type="predicted"/>
<reference evidence="1" key="1">
    <citation type="journal article" date="2020" name="Stud. Mycol.">
        <title>101 Dothideomycetes genomes: a test case for predicting lifestyles and emergence of pathogens.</title>
        <authorList>
            <person name="Haridas S."/>
            <person name="Albert R."/>
            <person name="Binder M."/>
            <person name="Bloem J."/>
            <person name="Labutti K."/>
            <person name="Salamov A."/>
            <person name="Andreopoulos B."/>
            <person name="Baker S."/>
            <person name="Barry K."/>
            <person name="Bills G."/>
            <person name="Bluhm B."/>
            <person name="Cannon C."/>
            <person name="Castanera R."/>
            <person name="Culley D."/>
            <person name="Daum C."/>
            <person name="Ezra D."/>
            <person name="Gonzalez J."/>
            <person name="Henrissat B."/>
            <person name="Kuo A."/>
            <person name="Liang C."/>
            <person name="Lipzen A."/>
            <person name="Lutzoni F."/>
            <person name="Magnuson J."/>
            <person name="Mondo S."/>
            <person name="Nolan M."/>
            <person name="Ohm R."/>
            <person name="Pangilinan J."/>
            <person name="Park H.-J."/>
            <person name="Ramirez L."/>
            <person name="Alfaro M."/>
            <person name="Sun H."/>
            <person name="Tritt A."/>
            <person name="Yoshinaga Y."/>
            <person name="Zwiers L.-H."/>
            <person name="Turgeon B."/>
            <person name="Goodwin S."/>
            <person name="Spatafora J."/>
            <person name="Crous P."/>
            <person name="Grigoriev I."/>
        </authorList>
    </citation>
    <scope>NUCLEOTIDE SEQUENCE</scope>
    <source>
        <strain evidence="1">CBS 116435</strain>
    </source>
</reference>
<comment type="caution">
    <text evidence="1">The sequence shown here is derived from an EMBL/GenBank/DDBJ whole genome shotgun (WGS) entry which is preliminary data.</text>
</comment>
<evidence type="ECO:0000313" key="2">
    <source>
        <dbReference type="Proteomes" id="UP000799441"/>
    </source>
</evidence>
<protein>
    <submittedName>
        <fullName evidence="1">Uncharacterized protein</fullName>
    </submittedName>
</protein>
<gene>
    <name evidence="1" type="ORF">K431DRAFT_44152</name>
</gene>
<evidence type="ECO:0000313" key="1">
    <source>
        <dbReference type="EMBL" id="KAF2722427.1"/>
    </source>
</evidence>
<dbReference type="AlphaFoldDB" id="A0A9P4UNK1"/>